<feature type="region of interest" description="Disordered" evidence="1">
    <location>
        <begin position="143"/>
        <end position="169"/>
    </location>
</feature>
<protein>
    <submittedName>
        <fullName evidence="3">Uncharacterized protein</fullName>
    </submittedName>
</protein>
<proteinExistence type="predicted"/>
<evidence type="ECO:0000256" key="1">
    <source>
        <dbReference type="SAM" id="MobiDB-lite"/>
    </source>
</evidence>
<dbReference type="AlphaFoldDB" id="A0A8D8ZS51"/>
<accession>A0A8D8ZS51</accession>
<reference evidence="3" key="1">
    <citation type="submission" date="2021-05" db="EMBL/GenBank/DDBJ databases">
        <authorList>
            <person name="Alioto T."/>
            <person name="Alioto T."/>
            <person name="Gomez Garrido J."/>
        </authorList>
    </citation>
    <scope>NUCLEOTIDE SEQUENCE</scope>
</reference>
<keyword evidence="2" id="KW-0732">Signal</keyword>
<organism evidence="3">
    <name type="scientific">Cacopsylla melanoneura</name>
    <dbReference type="NCBI Taxonomy" id="428564"/>
    <lineage>
        <taxon>Eukaryota</taxon>
        <taxon>Metazoa</taxon>
        <taxon>Ecdysozoa</taxon>
        <taxon>Arthropoda</taxon>
        <taxon>Hexapoda</taxon>
        <taxon>Insecta</taxon>
        <taxon>Pterygota</taxon>
        <taxon>Neoptera</taxon>
        <taxon>Paraneoptera</taxon>
        <taxon>Hemiptera</taxon>
        <taxon>Sternorrhyncha</taxon>
        <taxon>Psylloidea</taxon>
        <taxon>Psyllidae</taxon>
        <taxon>Psyllinae</taxon>
        <taxon>Cacopsylla</taxon>
    </lineage>
</organism>
<name>A0A8D8ZS51_9HEMI</name>
<sequence>MWWLSTILVLTHGLGLLSAQRGGRNFMDTDSQWKQTDVERPNFMNALWRQPIGAFRLPLWQKFCQQSSPITSSPGLEGLEAWNPSFMPSYSSNTRTYYSSSRGISRGSSIGIPSSFLNPPRSSMFIPPYSLISRTYYSATPSISREPSPIGRPGSLMNPPRSSSSYGEYNAPQKPIDKYTLNLFGSPPFNFF</sequence>
<feature type="signal peptide" evidence="2">
    <location>
        <begin position="1"/>
        <end position="19"/>
    </location>
</feature>
<dbReference type="EMBL" id="HBUF01528898">
    <property type="protein sequence ID" value="CAG6751117.1"/>
    <property type="molecule type" value="Transcribed_RNA"/>
</dbReference>
<evidence type="ECO:0000313" key="3">
    <source>
        <dbReference type="EMBL" id="CAG6751117.1"/>
    </source>
</evidence>
<feature type="chain" id="PRO_5034141398" evidence="2">
    <location>
        <begin position="20"/>
        <end position="192"/>
    </location>
</feature>
<evidence type="ECO:0000256" key="2">
    <source>
        <dbReference type="SAM" id="SignalP"/>
    </source>
</evidence>